<keyword evidence="2" id="KW-1185">Reference proteome</keyword>
<name>A0ACC0DCN9_9PEZI</name>
<comment type="caution">
    <text evidence="1">The sequence shown here is derived from an EMBL/GenBank/DDBJ whole genome shotgun (WGS) entry which is preliminary data.</text>
</comment>
<proteinExistence type="predicted"/>
<dbReference type="Proteomes" id="UP001497680">
    <property type="component" value="Unassembled WGS sequence"/>
</dbReference>
<dbReference type="EMBL" id="MU394290">
    <property type="protein sequence ID" value="KAI6090514.1"/>
    <property type="molecule type" value="Genomic_DNA"/>
</dbReference>
<evidence type="ECO:0000313" key="1">
    <source>
        <dbReference type="EMBL" id="KAI6090514.1"/>
    </source>
</evidence>
<accession>A0ACC0DCN9</accession>
<gene>
    <name evidence="1" type="ORF">F4821DRAFT_19548</name>
</gene>
<protein>
    <submittedName>
        <fullName evidence="1">Uncharacterized protein</fullName>
    </submittedName>
</protein>
<sequence>MVIPAGFGPSRVIEINNMRESHHTQSTRTVISDNSNVKLKKATTIALQDPLLAVALFIGSTLTALGHHLYYRSLNETSVDSEGQQVWAIRIGTGLAFLTRSGLAATLGIIAVQQSWATLRKRAMTIGGIDSMFGIMSNPWLFFNTDLLMHAKRLCALAAISWLLPLIAITTPATLSVYSHANQIESSLKVPFLNFSDTRGWATYEGWGSVSGVGPEISRLFTSVYTSNTFAPLTPPFPNASYDLEFWGPSYKCTSLEEFIEKNNTRTWSLSDFNYTSVEQAFYGQVGSWVSPDNSSLSGKEYVYTAVSATPLNNTLFIGASGFNTLWNSTSHNARLVCQLYNASYGITVGFDNGTPFIRENAVENLELQNWDGIRGVRALGFANNGTCAPDPESNNATVCLTYYVFHSVFRDFLAGSIFINSVGDIAYDDGDAVHSIGSTPLFHSGLMDCPEIRNSTTLFSGTGTDTSVLNTFNRCRNQTLASAIEDLSRNFTYSLMTYRNWEDVQTQVPVAITSPVNFFSYNERYLLAAYLTAVILTLVCITVGLAALMDNGFTGSTVFSAMLLTTRNPDLDRLAENNYLGEKPLPKVVGKTRLQFGIIGTRETMPHAGFGLEGTVRPLGDMLKTKPNNGD</sequence>
<organism evidence="1 2">
    <name type="scientific">Hypoxylon rubiginosum</name>
    <dbReference type="NCBI Taxonomy" id="110542"/>
    <lineage>
        <taxon>Eukaryota</taxon>
        <taxon>Fungi</taxon>
        <taxon>Dikarya</taxon>
        <taxon>Ascomycota</taxon>
        <taxon>Pezizomycotina</taxon>
        <taxon>Sordariomycetes</taxon>
        <taxon>Xylariomycetidae</taxon>
        <taxon>Xylariales</taxon>
        <taxon>Hypoxylaceae</taxon>
        <taxon>Hypoxylon</taxon>
    </lineage>
</organism>
<evidence type="ECO:0000313" key="2">
    <source>
        <dbReference type="Proteomes" id="UP001497680"/>
    </source>
</evidence>
<reference evidence="1 2" key="1">
    <citation type="journal article" date="2022" name="New Phytol.">
        <title>Ecological generalism drives hyperdiversity of secondary metabolite gene clusters in xylarialean endophytes.</title>
        <authorList>
            <person name="Franco M.E.E."/>
            <person name="Wisecaver J.H."/>
            <person name="Arnold A.E."/>
            <person name="Ju Y.M."/>
            <person name="Slot J.C."/>
            <person name="Ahrendt S."/>
            <person name="Moore L.P."/>
            <person name="Eastman K.E."/>
            <person name="Scott K."/>
            <person name="Konkel Z."/>
            <person name="Mondo S.J."/>
            <person name="Kuo A."/>
            <person name="Hayes R.D."/>
            <person name="Haridas S."/>
            <person name="Andreopoulos B."/>
            <person name="Riley R."/>
            <person name="LaButti K."/>
            <person name="Pangilinan J."/>
            <person name="Lipzen A."/>
            <person name="Amirebrahimi M."/>
            <person name="Yan J."/>
            <person name="Adam C."/>
            <person name="Keymanesh K."/>
            <person name="Ng V."/>
            <person name="Louie K."/>
            <person name="Northen T."/>
            <person name="Drula E."/>
            <person name="Henrissat B."/>
            <person name="Hsieh H.M."/>
            <person name="Youens-Clark K."/>
            <person name="Lutzoni F."/>
            <person name="Miadlikowska J."/>
            <person name="Eastwood D.C."/>
            <person name="Hamelin R.C."/>
            <person name="Grigoriev I.V."/>
            <person name="U'Ren J.M."/>
        </authorList>
    </citation>
    <scope>NUCLEOTIDE SEQUENCE [LARGE SCALE GENOMIC DNA]</scope>
    <source>
        <strain evidence="1 2">ER1909</strain>
    </source>
</reference>